<evidence type="ECO:0000313" key="3">
    <source>
        <dbReference type="Proteomes" id="UP001066276"/>
    </source>
</evidence>
<comment type="caution">
    <text evidence="2">The sequence shown here is derived from an EMBL/GenBank/DDBJ whole genome shotgun (WGS) entry which is preliminary data.</text>
</comment>
<gene>
    <name evidence="2" type="ORF">NDU88_001815</name>
</gene>
<keyword evidence="3" id="KW-1185">Reference proteome</keyword>
<protein>
    <submittedName>
        <fullName evidence="2">Uncharacterized protein</fullName>
    </submittedName>
</protein>
<feature type="region of interest" description="Disordered" evidence="1">
    <location>
        <begin position="64"/>
        <end position="85"/>
    </location>
</feature>
<organism evidence="2 3">
    <name type="scientific">Pleurodeles waltl</name>
    <name type="common">Iberian ribbed newt</name>
    <dbReference type="NCBI Taxonomy" id="8319"/>
    <lineage>
        <taxon>Eukaryota</taxon>
        <taxon>Metazoa</taxon>
        <taxon>Chordata</taxon>
        <taxon>Craniata</taxon>
        <taxon>Vertebrata</taxon>
        <taxon>Euteleostomi</taxon>
        <taxon>Amphibia</taxon>
        <taxon>Batrachia</taxon>
        <taxon>Caudata</taxon>
        <taxon>Salamandroidea</taxon>
        <taxon>Salamandridae</taxon>
        <taxon>Pleurodelinae</taxon>
        <taxon>Pleurodeles</taxon>
    </lineage>
</organism>
<accession>A0AAV7WJG7</accession>
<feature type="compositionally biased region" description="Basic residues" evidence="1">
    <location>
        <begin position="64"/>
        <end position="77"/>
    </location>
</feature>
<reference evidence="2" key="1">
    <citation type="journal article" date="2022" name="bioRxiv">
        <title>Sequencing and chromosome-scale assembly of the giantPleurodeles waltlgenome.</title>
        <authorList>
            <person name="Brown T."/>
            <person name="Elewa A."/>
            <person name="Iarovenko S."/>
            <person name="Subramanian E."/>
            <person name="Araus A.J."/>
            <person name="Petzold A."/>
            <person name="Susuki M."/>
            <person name="Suzuki K.-i.T."/>
            <person name="Hayashi T."/>
            <person name="Toyoda A."/>
            <person name="Oliveira C."/>
            <person name="Osipova E."/>
            <person name="Leigh N.D."/>
            <person name="Simon A."/>
            <person name="Yun M.H."/>
        </authorList>
    </citation>
    <scope>NUCLEOTIDE SEQUENCE</scope>
    <source>
        <strain evidence="2">20211129_DDA</strain>
        <tissue evidence="2">Liver</tissue>
    </source>
</reference>
<dbReference type="EMBL" id="JANPWB010000001">
    <property type="protein sequence ID" value="KAJ1214189.1"/>
    <property type="molecule type" value="Genomic_DNA"/>
</dbReference>
<feature type="compositionally biased region" description="Basic and acidic residues" evidence="1">
    <location>
        <begin position="35"/>
        <end position="48"/>
    </location>
</feature>
<evidence type="ECO:0000313" key="2">
    <source>
        <dbReference type="EMBL" id="KAJ1214189.1"/>
    </source>
</evidence>
<sequence length="111" mass="13374">MEKGPEGTIETIAFLRQNIDMKQEEKGRRVGSVKSGKDTDEQSEESKHWILEERPSIIRRRWRDKRRHEKMERRSRRAAPDRSEDVRQWQISNLELDNLPHPQRGFFLHKA</sequence>
<dbReference type="Proteomes" id="UP001066276">
    <property type="component" value="Chromosome 1_1"/>
</dbReference>
<name>A0AAV7WJG7_PLEWA</name>
<feature type="region of interest" description="Disordered" evidence="1">
    <location>
        <begin position="20"/>
        <end position="48"/>
    </location>
</feature>
<dbReference type="AlphaFoldDB" id="A0AAV7WJG7"/>
<proteinExistence type="predicted"/>
<evidence type="ECO:0000256" key="1">
    <source>
        <dbReference type="SAM" id="MobiDB-lite"/>
    </source>
</evidence>